<dbReference type="InterPro" id="IPR050869">
    <property type="entry name" value="H3K4_H4K5_MeTrfase"/>
</dbReference>
<feature type="region of interest" description="Disordered" evidence="1">
    <location>
        <begin position="241"/>
        <end position="269"/>
    </location>
</feature>
<gene>
    <name evidence="3" type="ORF">L211DRAFT_364183</name>
</gene>
<organism evidence="3 4">
    <name type="scientific">Terfezia boudieri ATCC MYA-4762</name>
    <dbReference type="NCBI Taxonomy" id="1051890"/>
    <lineage>
        <taxon>Eukaryota</taxon>
        <taxon>Fungi</taxon>
        <taxon>Dikarya</taxon>
        <taxon>Ascomycota</taxon>
        <taxon>Pezizomycotina</taxon>
        <taxon>Pezizomycetes</taxon>
        <taxon>Pezizales</taxon>
        <taxon>Pezizaceae</taxon>
        <taxon>Terfezia</taxon>
    </lineage>
</organism>
<dbReference type="InParanoid" id="A0A3N4LZ61"/>
<dbReference type="AlphaFoldDB" id="A0A3N4LZ61"/>
<dbReference type="EMBL" id="ML121529">
    <property type="protein sequence ID" value="RPB28193.1"/>
    <property type="molecule type" value="Genomic_DNA"/>
</dbReference>
<dbReference type="PROSITE" id="PS50280">
    <property type="entry name" value="SET"/>
    <property type="match status" value="1"/>
</dbReference>
<evidence type="ECO:0000313" key="4">
    <source>
        <dbReference type="Proteomes" id="UP000267821"/>
    </source>
</evidence>
<dbReference type="InterPro" id="IPR046341">
    <property type="entry name" value="SET_dom_sf"/>
</dbReference>
<accession>A0A3N4LZ61</accession>
<dbReference type="SUPFAM" id="SSF82199">
    <property type="entry name" value="SET domain"/>
    <property type="match status" value="1"/>
</dbReference>
<dbReference type="GO" id="GO:0005634">
    <property type="term" value="C:nucleus"/>
    <property type="evidence" value="ECO:0007669"/>
    <property type="project" value="TreeGrafter"/>
</dbReference>
<sequence length="766" mass="82499">MSTSPSTASPPPTDLQSQLSFSTILSANKAFSSGALLEARELCTKALVEYTPYHPVAYANRACIYSRLGYHDLAAGDAYRAVMLMEYVRAVLEGLEEEEEEEGSDGDEAAAEAGEEIAQDNNNHGEASTPPGEGGTDAEDEGSEGGDAGEAATPEGSDEEGEPTSIFTHIAQASFSTVSQFLKLSNGQSLDDTSDVRRVDLAAFVSKFDMLASFYLINSLRLAAALLDAYEFCESTLKRYNPEASSSGDPKPHTTAPAPALAPPPSGPGEELQITPATFISLKTTLMAEMNLKLEKALETQAQIGDISPEKSRTILSCGVARRECYPWNTYEPDRFSASSLAALNVSMTECAERASGKGNAKCEARVLQLPDLNPNPSPTGTGSGAVNLSNHLGIFATEDIYEGEVFFEEITTISGHPYPGKRILCDYCSSLLPQDDPSKLYLCPSCPKDPPLSTSSFSSPSPSPGGPSEPPSYPAYCSPICLSLALSSHHPTLCGREDDLSWIHTDILTSPNPISIYSTLLIKLLSTSLSQRLHPLLLPTTRYLYGVPSPSRALMMRWDFVSCVVRPIWILTQCLNIDVYAHPEFDTWVITTLLAKIMGTCSGRFEPALGLAHINTNTSSPSTTATSSTSSTSSPSTALSDCDDRPEVVNVHPTWALVNHDCEPNVGWRPEGKGRFWGLQPRGVDAPRDGVVAVRKGEEVKSCYTDRRLEVRVRREWARDMLGGDCLCARCLREESEEKEAALAPGKTDGEGGCPLVPGVRKLSV</sequence>
<dbReference type="Gene3D" id="1.25.40.10">
    <property type="entry name" value="Tetratricopeptide repeat domain"/>
    <property type="match status" value="1"/>
</dbReference>
<evidence type="ECO:0000313" key="3">
    <source>
        <dbReference type="EMBL" id="RPB28193.1"/>
    </source>
</evidence>
<feature type="region of interest" description="Disordered" evidence="1">
    <location>
        <begin position="617"/>
        <end position="646"/>
    </location>
</feature>
<dbReference type="STRING" id="1051890.A0A3N4LZ61"/>
<evidence type="ECO:0000259" key="2">
    <source>
        <dbReference type="PROSITE" id="PS50280"/>
    </source>
</evidence>
<feature type="compositionally biased region" description="Low complexity" evidence="1">
    <location>
        <begin position="617"/>
        <end position="639"/>
    </location>
</feature>
<dbReference type="PANTHER" id="PTHR12197">
    <property type="entry name" value="HISTONE-LYSINE N-METHYLTRANSFERASE SMYD"/>
    <property type="match status" value="1"/>
</dbReference>
<dbReference type="OrthoDB" id="438641at2759"/>
<dbReference type="Gene3D" id="2.170.270.10">
    <property type="entry name" value="SET domain"/>
    <property type="match status" value="1"/>
</dbReference>
<dbReference type="SUPFAM" id="SSF48452">
    <property type="entry name" value="TPR-like"/>
    <property type="match status" value="1"/>
</dbReference>
<keyword evidence="4" id="KW-1185">Reference proteome</keyword>
<feature type="domain" description="SET" evidence="2">
    <location>
        <begin position="371"/>
        <end position="706"/>
    </location>
</feature>
<evidence type="ECO:0000256" key="1">
    <source>
        <dbReference type="SAM" id="MobiDB-lite"/>
    </source>
</evidence>
<protein>
    <recommendedName>
        <fullName evidence="2">SET domain-containing protein</fullName>
    </recommendedName>
</protein>
<name>A0A3N4LZ61_9PEZI</name>
<dbReference type="InterPro" id="IPR011990">
    <property type="entry name" value="TPR-like_helical_dom_sf"/>
</dbReference>
<dbReference type="PANTHER" id="PTHR12197:SF273">
    <property type="entry name" value="MYND-TYPE ZINC FINGER PROTEIN SAMB"/>
    <property type="match status" value="1"/>
</dbReference>
<proteinExistence type="predicted"/>
<dbReference type="Proteomes" id="UP000267821">
    <property type="component" value="Unassembled WGS sequence"/>
</dbReference>
<dbReference type="InterPro" id="IPR001214">
    <property type="entry name" value="SET_dom"/>
</dbReference>
<feature type="region of interest" description="Disordered" evidence="1">
    <location>
        <begin position="119"/>
        <end position="163"/>
    </location>
</feature>
<reference evidence="3 4" key="1">
    <citation type="journal article" date="2018" name="Nat. Ecol. Evol.">
        <title>Pezizomycetes genomes reveal the molecular basis of ectomycorrhizal truffle lifestyle.</title>
        <authorList>
            <person name="Murat C."/>
            <person name="Payen T."/>
            <person name="Noel B."/>
            <person name="Kuo A."/>
            <person name="Morin E."/>
            <person name="Chen J."/>
            <person name="Kohler A."/>
            <person name="Krizsan K."/>
            <person name="Balestrini R."/>
            <person name="Da Silva C."/>
            <person name="Montanini B."/>
            <person name="Hainaut M."/>
            <person name="Levati E."/>
            <person name="Barry K.W."/>
            <person name="Belfiori B."/>
            <person name="Cichocki N."/>
            <person name="Clum A."/>
            <person name="Dockter R.B."/>
            <person name="Fauchery L."/>
            <person name="Guy J."/>
            <person name="Iotti M."/>
            <person name="Le Tacon F."/>
            <person name="Lindquist E.A."/>
            <person name="Lipzen A."/>
            <person name="Malagnac F."/>
            <person name="Mello A."/>
            <person name="Molinier V."/>
            <person name="Miyauchi S."/>
            <person name="Poulain J."/>
            <person name="Riccioni C."/>
            <person name="Rubini A."/>
            <person name="Sitrit Y."/>
            <person name="Splivallo R."/>
            <person name="Traeger S."/>
            <person name="Wang M."/>
            <person name="Zifcakova L."/>
            <person name="Wipf D."/>
            <person name="Zambonelli A."/>
            <person name="Paolocci F."/>
            <person name="Nowrousian M."/>
            <person name="Ottonello S."/>
            <person name="Baldrian P."/>
            <person name="Spatafora J.W."/>
            <person name="Henrissat B."/>
            <person name="Nagy L.G."/>
            <person name="Aury J.M."/>
            <person name="Wincker P."/>
            <person name="Grigoriev I.V."/>
            <person name="Bonfante P."/>
            <person name="Martin F.M."/>
        </authorList>
    </citation>
    <scope>NUCLEOTIDE SEQUENCE [LARGE SCALE GENOMIC DNA]</scope>
    <source>
        <strain evidence="3 4">ATCC MYA-4762</strain>
    </source>
</reference>